<sequence>MKLTLILSVVIGLYATQVLADYEKGVMEYRRGNYASAIHEWRQLAEQGDTRAQHSLAMMHENGDGVAASEEEAKKWYRLAADQGYMPAQLSLAELHMRRQGDDTSFVEEAALWYRRAAEQGSEAAQFQLGLLYLEGRGVAQDDGQAAVWFEAAAQQGVTNAQNNVGSMYENGRGVEQDYSRAFEWYERAARAGDAYAQNNLGALYAQGRGVEQNHAWAVFWFATALQNGNSIAAGNIEPSLEGLEMRQVSSAQANIRSGNSTEHDVVSSAEYGDELYVLGNINEWTQVYFPKEKVLGWISSSLME</sequence>
<dbReference type="AlphaFoldDB" id="A0A2A2EVZ2"/>
<dbReference type="PANTHER" id="PTHR11102">
    <property type="entry name" value="SEL-1-LIKE PROTEIN"/>
    <property type="match status" value="1"/>
</dbReference>
<dbReference type="Pfam" id="PF08238">
    <property type="entry name" value="Sel1"/>
    <property type="match status" value="5"/>
</dbReference>
<dbReference type="Proteomes" id="UP000217771">
    <property type="component" value="Unassembled WGS sequence"/>
</dbReference>
<comment type="caution">
    <text evidence="2">The sequence shown here is derived from an EMBL/GenBank/DDBJ whole genome shotgun (WGS) entry which is preliminary data.</text>
</comment>
<accession>A0A2A2EVZ2</accession>
<dbReference type="RefSeq" id="WP_095621025.1">
    <property type="nucleotide sequence ID" value="NZ_NSKB01000004.1"/>
</dbReference>
<evidence type="ECO:0000313" key="3">
    <source>
        <dbReference type="Proteomes" id="UP000217771"/>
    </source>
</evidence>
<dbReference type="PROSITE" id="PS51781">
    <property type="entry name" value="SH3B"/>
    <property type="match status" value="1"/>
</dbReference>
<dbReference type="InterPro" id="IPR050767">
    <property type="entry name" value="Sel1_AlgK"/>
</dbReference>
<dbReference type="OrthoDB" id="8561742at2"/>
<dbReference type="InterPro" id="IPR003646">
    <property type="entry name" value="SH3-like_bac-type"/>
</dbReference>
<dbReference type="InterPro" id="IPR006597">
    <property type="entry name" value="Sel1-like"/>
</dbReference>
<dbReference type="Gene3D" id="1.25.40.10">
    <property type="entry name" value="Tetratricopeptide repeat domain"/>
    <property type="match status" value="2"/>
</dbReference>
<evidence type="ECO:0000259" key="1">
    <source>
        <dbReference type="PROSITE" id="PS51781"/>
    </source>
</evidence>
<gene>
    <name evidence="2" type="ORF">CK498_11620</name>
</gene>
<dbReference type="PANTHER" id="PTHR11102:SF160">
    <property type="entry name" value="ERAD-ASSOCIATED E3 UBIQUITIN-PROTEIN LIGASE COMPONENT HRD3"/>
    <property type="match status" value="1"/>
</dbReference>
<name>A0A2A2EVZ2_9GAMM</name>
<organism evidence="2 3">
    <name type="scientific">Halomonas salipaludis</name>
    <dbReference type="NCBI Taxonomy" id="2032625"/>
    <lineage>
        <taxon>Bacteria</taxon>
        <taxon>Pseudomonadati</taxon>
        <taxon>Pseudomonadota</taxon>
        <taxon>Gammaproteobacteria</taxon>
        <taxon>Oceanospirillales</taxon>
        <taxon>Halomonadaceae</taxon>
        <taxon>Halomonas</taxon>
    </lineage>
</organism>
<proteinExistence type="predicted"/>
<dbReference type="EMBL" id="NSKB01000004">
    <property type="protein sequence ID" value="PAU76634.1"/>
    <property type="molecule type" value="Genomic_DNA"/>
</dbReference>
<evidence type="ECO:0000313" key="2">
    <source>
        <dbReference type="EMBL" id="PAU76634.1"/>
    </source>
</evidence>
<keyword evidence="3" id="KW-1185">Reference proteome</keyword>
<protein>
    <recommendedName>
        <fullName evidence="1">SH3b domain-containing protein</fullName>
    </recommendedName>
</protein>
<dbReference type="SMART" id="SM00671">
    <property type="entry name" value="SEL1"/>
    <property type="match status" value="6"/>
</dbReference>
<dbReference type="SUPFAM" id="SSF81901">
    <property type="entry name" value="HCP-like"/>
    <property type="match status" value="2"/>
</dbReference>
<dbReference type="Pfam" id="PF08239">
    <property type="entry name" value="SH3_3"/>
    <property type="match status" value="1"/>
</dbReference>
<reference evidence="2 3" key="1">
    <citation type="submission" date="2017-08" db="EMBL/GenBank/DDBJ databases">
        <title>Halomonas alkalisoli sp. nov., isolated from saline alkaline soil.</title>
        <authorList>
            <person name="Wang D."/>
            <person name="Zhang G."/>
        </authorList>
    </citation>
    <scope>NUCLEOTIDE SEQUENCE [LARGE SCALE GENOMIC DNA]</scope>
    <source>
        <strain evidence="2 3">WRN001</strain>
    </source>
</reference>
<feature type="domain" description="SH3b" evidence="1">
    <location>
        <begin position="244"/>
        <end position="305"/>
    </location>
</feature>
<dbReference type="InterPro" id="IPR011990">
    <property type="entry name" value="TPR-like_helical_dom_sf"/>
</dbReference>
<dbReference type="Gene3D" id="2.30.30.40">
    <property type="entry name" value="SH3 Domains"/>
    <property type="match status" value="1"/>
</dbReference>